<keyword evidence="2" id="KW-1185">Reference proteome</keyword>
<name>A0A1N7L5Y3_9BACT</name>
<dbReference type="Proteomes" id="UP000186026">
    <property type="component" value="Unassembled WGS sequence"/>
</dbReference>
<dbReference type="AlphaFoldDB" id="A0A1N7L5Y3"/>
<dbReference type="EMBL" id="FTOP01000003">
    <property type="protein sequence ID" value="SIS69100.1"/>
    <property type="molecule type" value="Genomic_DNA"/>
</dbReference>
<dbReference type="OrthoDB" id="828031at2"/>
<evidence type="ECO:0000313" key="1">
    <source>
        <dbReference type="EMBL" id="SIS69100.1"/>
    </source>
</evidence>
<proteinExistence type="predicted"/>
<protein>
    <recommendedName>
        <fullName evidence="3">TolB-like 6-blade propeller-like</fullName>
    </recommendedName>
</protein>
<gene>
    <name evidence="1" type="ORF">SAMN05421761_10360</name>
</gene>
<evidence type="ECO:0008006" key="3">
    <source>
        <dbReference type="Google" id="ProtNLM"/>
    </source>
</evidence>
<dbReference type="RefSeq" id="WP_076498924.1">
    <property type="nucleotide sequence ID" value="NZ_FTOP01000003.1"/>
</dbReference>
<organism evidence="1 2">
    <name type="scientific">Belliella pelovolcani</name>
    <dbReference type="NCBI Taxonomy" id="529505"/>
    <lineage>
        <taxon>Bacteria</taxon>
        <taxon>Pseudomonadati</taxon>
        <taxon>Bacteroidota</taxon>
        <taxon>Cytophagia</taxon>
        <taxon>Cytophagales</taxon>
        <taxon>Cyclobacteriaceae</taxon>
        <taxon>Belliella</taxon>
    </lineage>
</organism>
<evidence type="ECO:0000313" key="2">
    <source>
        <dbReference type="Proteomes" id="UP000186026"/>
    </source>
</evidence>
<reference evidence="2" key="1">
    <citation type="submission" date="2017-01" db="EMBL/GenBank/DDBJ databases">
        <authorList>
            <person name="Varghese N."/>
            <person name="Submissions S."/>
        </authorList>
    </citation>
    <scope>NUCLEOTIDE SEQUENCE [LARGE SCALE GENOMIC DNA]</scope>
    <source>
        <strain evidence="2">DSM 46698</strain>
    </source>
</reference>
<accession>A0A1N7L5Y3</accession>
<sequence>MYNNQKLEYFKKVKFNGLIFISLAFLLFNCINKESSIQQFNEEVPIYGEFVKEISIFSQSNVNLMVVDSFLVIQTSKDNFLKVYNTSNFQLLAEYGTIGNGDHQFATPRLLKNYRRSESENSPIVVVYDLDRMEINEIDLFKWINGEPQFHSQNPLDDRENYYLNFYYSSVDYYIGVPDGPKKFILYDRIGQNEMVFPYTPKLDFDIEPFLMYSIYKPAITVNQRGMKIAAASLLVPNLEIYDFEQNLLASINYDTVDSLKNGLEEYRKTEWFDSKHFIVDIDSNDEYILGLNYNNSSTAIYNNYNHQDLSFLQFDWDGNLLKKYVLADNKFVESFAVDFNNKKVYCFLPHEKEYNLYVYDLN</sequence>